<evidence type="ECO:0000313" key="2">
    <source>
        <dbReference type="EMBL" id="SHI67871.1"/>
    </source>
</evidence>
<proteinExistence type="predicted"/>
<keyword evidence="1" id="KW-0732">Signal</keyword>
<dbReference type="Proteomes" id="UP000184396">
    <property type="component" value="Unassembled WGS sequence"/>
</dbReference>
<dbReference type="AlphaFoldDB" id="A0A1M6D422"/>
<dbReference type="eggNOG" id="ENOG50332IT">
    <property type="taxonomic scope" value="Bacteria"/>
</dbReference>
<feature type="signal peptide" evidence="1">
    <location>
        <begin position="1"/>
        <end position="22"/>
    </location>
</feature>
<evidence type="ECO:0008006" key="4">
    <source>
        <dbReference type="Google" id="ProtNLM"/>
    </source>
</evidence>
<sequence length="130" mass="14486">MIRNQFFSPFLAVICLSFLAFQCDDDMTQEDDNARLEVLRLEIENLAKTSICNEATECKYIGFGSKPCGGPLGYLTYSTSIDTEKLEGLVSNYNKINAEYNSKWGIISDCSIVNPPTSIICENNICVAVY</sequence>
<evidence type="ECO:0000256" key="1">
    <source>
        <dbReference type="SAM" id="SignalP"/>
    </source>
</evidence>
<organism evidence="2 3">
    <name type="scientific">Algibacter luteus</name>
    <dbReference type="NCBI Taxonomy" id="1178825"/>
    <lineage>
        <taxon>Bacteria</taxon>
        <taxon>Pseudomonadati</taxon>
        <taxon>Bacteroidota</taxon>
        <taxon>Flavobacteriia</taxon>
        <taxon>Flavobacteriales</taxon>
        <taxon>Flavobacteriaceae</taxon>
        <taxon>Algibacter</taxon>
    </lineage>
</organism>
<evidence type="ECO:0000313" key="3">
    <source>
        <dbReference type="Proteomes" id="UP000184396"/>
    </source>
</evidence>
<protein>
    <recommendedName>
        <fullName evidence="4">Lipoprotein</fullName>
    </recommendedName>
</protein>
<dbReference type="RefSeq" id="WP_026010118.1">
    <property type="nucleotide sequence ID" value="NZ_ALIH01000013.1"/>
</dbReference>
<reference evidence="2 3" key="1">
    <citation type="submission" date="2016-11" db="EMBL/GenBank/DDBJ databases">
        <authorList>
            <person name="Jaros S."/>
            <person name="Januszkiewicz K."/>
            <person name="Wedrychowicz H."/>
        </authorList>
    </citation>
    <scope>NUCLEOTIDE SEQUENCE [LARGE SCALE GENOMIC DNA]</scope>
    <source>
        <strain evidence="2 3">CGMCC 1.12213</strain>
    </source>
</reference>
<keyword evidence="3" id="KW-1185">Reference proteome</keyword>
<dbReference type="STRING" id="1178825.SAMN05216261_1348"/>
<accession>A0A1M6D422</accession>
<name>A0A1M6D422_9FLAO</name>
<dbReference type="EMBL" id="FQYK01000003">
    <property type="protein sequence ID" value="SHI67871.1"/>
    <property type="molecule type" value="Genomic_DNA"/>
</dbReference>
<dbReference type="OrthoDB" id="5526158at2"/>
<gene>
    <name evidence="2" type="ORF">SAMN05216261_1348</name>
</gene>
<feature type="chain" id="PRO_5009916580" description="Lipoprotein" evidence="1">
    <location>
        <begin position="23"/>
        <end position="130"/>
    </location>
</feature>